<sequence length="748" mass="84436">MDSTSGAGRLTGTQGKSMEEGVAGCGREQPSLLPGLDWQALLSLYDMQAWLRSSADNMMELTRAVQRDSEGRRASFHLEQLQDIHNEISARVEQLHALLKVETSLQLVLAGTVLHGDLCAVRALWHQLRISAQVLRERLLRTHQIRGSSFIHSRIKTDLKVNHRVHRKEVEMKIKNGYGSHVLSQRPSGCLNYMEMSEDESNPPILTLTDIDGQGCTQSDDAADLEVDVATKVCCMCDAHKNLKQSECCDTDIYSSVGLSSAQSNDFTTRCNISTSNYSRHNQGMLNDPVRGAVKDYRSKRKEKQNLCPTSSVKSQQSQNLTDNSRNCRYFDEKYECLLDRVYPLRIKRKEELDIFTPENKHLRGGASSSSLEGCSGMASCGGCLYPDGSPKVSHWHSMGHVGMRFERGQEFKAECTPFHLPKNCSGRWSKSFSNDYVPTSRVIPCARLCLHEARVGSRTPTHCGRLRKWFGSDEFLALPNILKESSGMKRAVNDLSLLLDHGDANQSDMANLESAARCQNFTKPRSCCCDRLTHLSISWPNSLNYFNEPSDLHDCCRPHTPKNPRLEEWSSPACSHHACFIKDANIEPHCDTVSSWKRIEDFVQLLDEFIYWLFQAVETTEKWTPPKADLENLRCAVEVHQNFKQVLEAHRPLKDSVIKQGRELLELRPARRAGLRSAILRIEAQWRELQRQIGRQDALIRGALHRLHAQLHSEHMTANGSSLHLGTKTTASHRGQSDPSCTLFSLF</sequence>
<evidence type="ECO:0000256" key="5">
    <source>
        <dbReference type="SAM" id="MobiDB-lite"/>
    </source>
</evidence>
<proteinExistence type="predicted"/>
<dbReference type="PANTHER" id="PTHR14514">
    <property type="entry name" value="PKA ANCHORING PROTEIN"/>
    <property type="match status" value="1"/>
</dbReference>
<keyword evidence="7" id="KW-1185">Reference proteome</keyword>
<dbReference type="SMART" id="SM00150">
    <property type="entry name" value="SPEC"/>
    <property type="match status" value="1"/>
</dbReference>
<reference evidence="6" key="1">
    <citation type="submission" date="2025-05" db="UniProtKB">
        <authorList>
            <consortium name="Ensembl"/>
        </authorList>
    </citation>
    <scope>IDENTIFICATION</scope>
</reference>
<evidence type="ECO:0000256" key="1">
    <source>
        <dbReference type="ARBA" id="ARBA00004308"/>
    </source>
</evidence>
<evidence type="ECO:0000313" key="7">
    <source>
        <dbReference type="Proteomes" id="UP000694388"/>
    </source>
</evidence>
<protein>
    <submittedName>
        <fullName evidence="6">Uncharacterized protein</fullName>
    </submittedName>
</protein>
<dbReference type="AlphaFoldDB" id="A0A8C4NNB8"/>
<accession>A0A8C4NNB8</accession>
<keyword evidence="3" id="KW-0677">Repeat</keyword>
<comment type="subcellular location">
    <subcellularLocation>
        <location evidence="1">Endomembrane system</location>
    </subcellularLocation>
</comment>
<keyword evidence="4" id="KW-0472">Membrane</keyword>
<dbReference type="Ensembl" id="ENSEBUT00000006761.1">
    <property type="protein sequence ID" value="ENSEBUP00000006307.1"/>
    <property type="gene ID" value="ENSEBUG00000004172.1"/>
</dbReference>
<keyword evidence="2" id="KW-0597">Phosphoprotein</keyword>
<dbReference type="Ensembl" id="ENSEBUT00000006722.1">
    <property type="protein sequence ID" value="ENSEBUP00000006269.1"/>
    <property type="gene ID" value="ENSEBUG00000004172.1"/>
</dbReference>
<dbReference type="Gene3D" id="1.20.58.60">
    <property type="match status" value="1"/>
</dbReference>
<dbReference type="InterPro" id="IPR018159">
    <property type="entry name" value="Spectrin/alpha-actinin"/>
</dbReference>
<feature type="region of interest" description="Disordered" evidence="5">
    <location>
        <begin position="1"/>
        <end position="22"/>
    </location>
</feature>
<dbReference type="SUPFAM" id="SSF46966">
    <property type="entry name" value="Spectrin repeat"/>
    <property type="match status" value="1"/>
</dbReference>
<evidence type="ECO:0000256" key="3">
    <source>
        <dbReference type="ARBA" id="ARBA00022737"/>
    </source>
</evidence>
<feature type="compositionally biased region" description="Polar residues" evidence="5">
    <location>
        <begin position="1"/>
        <end position="16"/>
    </location>
</feature>
<evidence type="ECO:0000256" key="2">
    <source>
        <dbReference type="ARBA" id="ARBA00022553"/>
    </source>
</evidence>
<organism evidence="6 7">
    <name type="scientific">Eptatretus burgeri</name>
    <name type="common">Inshore hagfish</name>
    <dbReference type="NCBI Taxonomy" id="7764"/>
    <lineage>
        <taxon>Eukaryota</taxon>
        <taxon>Metazoa</taxon>
        <taxon>Chordata</taxon>
        <taxon>Craniata</taxon>
        <taxon>Vertebrata</taxon>
        <taxon>Cyclostomata</taxon>
        <taxon>Myxini</taxon>
        <taxon>Myxiniformes</taxon>
        <taxon>Myxinidae</taxon>
        <taxon>Eptatretinae</taxon>
        <taxon>Eptatretus</taxon>
    </lineage>
</organism>
<dbReference type="PANTHER" id="PTHR14514:SF2">
    <property type="entry name" value="A-KINASE ANCHOR PROTEIN 6"/>
    <property type="match status" value="1"/>
</dbReference>
<evidence type="ECO:0000256" key="4">
    <source>
        <dbReference type="ARBA" id="ARBA00023136"/>
    </source>
</evidence>
<dbReference type="Proteomes" id="UP000694388">
    <property type="component" value="Unplaced"/>
</dbReference>
<evidence type="ECO:0000313" key="6">
    <source>
        <dbReference type="Ensembl" id="ENSEBUP00000006269.1"/>
    </source>
</evidence>
<name>A0A8C4NNB8_EPTBU</name>
<dbReference type="OMA" id="WLELESM"/>
<feature type="region of interest" description="Disordered" evidence="5">
    <location>
        <begin position="719"/>
        <end position="742"/>
    </location>
</feature>